<protein>
    <submittedName>
        <fullName evidence="1">Putative transcriptional regulator MarR family protein</fullName>
    </submittedName>
</protein>
<name>A0A0B3S4L3_9RHOB</name>
<dbReference type="Gene3D" id="1.10.10.10">
    <property type="entry name" value="Winged helix-like DNA-binding domain superfamily/Winged helix DNA-binding domain"/>
    <property type="match status" value="1"/>
</dbReference>
<dbReference type="PANTHER" id="PTHR33164">
    <property type="entry name" value="TRANSCRIPTIONAL REGULATOR, MARR FAMILY"/>
    <property type="match status" value="1"/>
</dbReference>
<dbReference type="GO" id="GO:0003700">
    <property type="term" value="F:DNA-binding transcription factor activity"/>
    <property type="evidence" value="ECO:0007669"/>
    <property type="project" value="InterPro"/>
</dbReference>
<dbReference type="EMBL" id="JSUQ01000016">
    <property type="protein sequence ID" value="KHQ51636.1"/>
    <property type="molecule type" value="Genomic_DNA"/>
</dbReference>
<comment type="caution">
    <text evidence="1">The sequence shown here is derived from an EMBL/GenBank/DDBJ whole genome shotgun (WGS) entry which is preliminary data.</text>
</comment>
<proteinExistence type="predicted"/>
<gene>
    <name evidence="1" type="ORF">OA50_03798</name>
</gene>
<dbReference type="InterPro" id="IPR036390">
    <property type="entry name" value="WH_DNA-bd_sf"/>
</dbReference>
<dbReference type="Proteomes" id="UP000030960">
    <property type="component" value="Unassembled WGS sequence"/>
</dbReference>
<dbReference type="PROSITE" id="PS50995">
    <property type="entry name" value="HTH_MARR_2"/>
    <property type="match status" value="1"/>
</dbReference>
<keyword evidence="2" id="KW-1185">Reference proteome</keyword>
<dbReference type="PRINTS" id="PR00598">
    <property type="entry name" value="HTHMARR"/>
</dbReference>
<dbReference type="PANTHER" id="PTHR33164:SF43">
    <property type="entry name" value="HTH-TYPE TRANSCRIPTIONAL REPRESSOR YETL"/>
    <property type="match status" value="1"/>
</dbReference>
<accession>A0A0B3S4L3</accession>
<organism evidence="1 2">
    <name type="scientific">Mameliella alba</name>
    <dbReference type="NCBI Taxonomy" id="561184"/>
    <lineage>
        <taxon>Bacteria</taxon>
        <taxon>Pseudomonadati</taxon>
        <taxon>Pseudomonadota</taxon>
        <taxon>Alphaproteobacteria</taxon>
        <taxon>Rhodobacterales</taxon>
        <taxon>Roseobacteraceae</taxon>
        <taxon>Mameliella</taxon>
    </lineage>
</organism>
<dbReference type="SMART" id="SM00347">
    <property type="entry name" value="HTH_MARR"/>
    <property type="match status" value="1"/>
</dbReference>
<evidence type="ECO:0000313" key="1">
    <source>
        <dbReference type="EMBL" id="KHQ51636.1"/>
    </source>
</evidence>
<reference evidence="1 2" key="1">
    <citation type="submission" date="2014-10" db="EMBL/GenBank/DDBJ databases">
        <title>Genome sequence of Ponticoccus sp. strain UMTAT08 isolated from clonal culture of toxic dinoflagellate Alexandrium tamiyavanichii.</title>
        <authorList>
            <person name="Gan H.Y."/>
            <person name="Muhd D.-D."/>
            <person name="Mohd Noor M.E."/>
            <person name="Yeong Y.S."/>
            <person name="Usup G."/>
        </authorList>
    </citation>
    <scope>NUCLEOTIDE SEQUENCE [LARGE SCALE GENOMIC DNA]</scope>
    <source>
        <strain evidence="1 2">UMTAT08</strain>
    </source>
</reference>
<dbReference type="SUPFAM" id="SSF46785">
    <property type="entry name" value="Winged helix' DNA-binding domain"/>
    <property type="match status" value="1"/>
</dbReference>
<dbReference type="OrthoDB" id="7559832at2"/>
<dbReference type="InterPro" id="IPR036388">
    <property type="entry name" value="WH-like_DNA-bd_sf"/>
</dbReference>
<dbReference type="AlphaFoldDB" id="A0A0B3S4L3"/>
<dbReference type="Pfam" id="PF12802">
    <property type="entry name" value="MarR_2"/>
    <property type="match status" value="1"/>
</dbReference>
<dbReference type="RefSeq" id="WP_043144449.1">
    <property type="nucleotide sequence ID" value="NZ_AP022338.1"/>
</dbReference>
<dbReference type="InterPro" id="IPR000835">
    <property type="entry name" value="HTH_MarR-typ"/>
</dbReference>
<sequence length="163" mass="18024">MGTQNDDTTAASQFRDAFPVSFLIHQLEQKLSAQGRALIARHSDLTLPQWRIIRVVGLGVAEGSTALRKVLGFDKSQFSKTVNQLQARGLVSLSTHPRDGRQFCLSLTEAGRETLHRLAPVVDARNAFLMQALSEDERNVIRTMLLKLTRAAEVSELPDGLDT</sequence>
<dbReference type="InterPro" id="IPR039422">
    <property type="entry name" value="MarR/SlyA-like"/>
</dbReference>
<evidence type="ECO:0000313" key="2">
    <source>
        <dbReference type="Proteomes" id="UP000030960"/>
    </source>
</evidence>
<dbReference type="GO" id="GO:0006950">
    <property type="term" value="P:response to stress"/>
    <property type="evidence" value="ECO:0007669"/>
    <property type="project" value="TreeGrafter"/>
</dbReference>